<sequence length="186" mass="21390">MKRILIYFGDEQQKQPIVEQVLKDMHADYRILQDADLNQHVANLMGLPGFDEIPDAKPAHHSIDLMLFEDASDEEIQKVNECLQAKGTAMQRKAMLTKHNKGWAFHDLLSEIEREHTYFQTMDAIRTLLVQSSELVIEAYTPASWKSYEQAFYQAYECMNRECSMEELNGAYEALSSAKKQLEPAG</sequence>
<evidence type="ECO:0000313" key="1">
    <source>
        <dbReference type="EMBL" id="KGJ54975.1"/>
    </source>
</evidence>
<dbReference type="Pfam" id="PF12646">
    <property type="entry name" value="DUF3783"/>
    <property type="match status" value="1"/>
</dbReference>
<evidence type="ECO:0008006" key="3">
    <source>
        <dbReference type="Google" id="ProtNLM"/>
    </source>
</evidence>
<protein>
    <recommendedName>
        <fullName evidence="3">DUF3783 domain-containing protein</fullName>
    </recommendedName>
</protein>
<dbReference type="EMBL" id="JQIF01000002">
    <property type="protein sequence ID" value="KGJ54975.1"/>
    <property type="molecule type" value="Genomic_DNA"/>
</dbReference>
<organism evidence="1 2">
    <name type="scientific">Clostridium innocuum</name>
    <dbReference type="NCBI Taxonomy" id="1522"/>
    <lineage>
        <taxon>Bacteria</taxon>
        <taxon>Bacillati</taxon>
        <taxon>Bacillota</taxon>
        <taxon>Clostridia</taxon>
        <taxon>Eubacteriales</taxon>
        <taxon>Clostridiaceae</taxon>
        <taxon>Clostridium</taxon>
    </lineage>
</organism>
<reference evidence="1 2" key="1">
    <citation type="submission" date="2014-08" db="EMBL/GenBank/DDBJ databases">
        <title>Clostridium innocuum, an unnegligible vancomycin-resistant pathogen causing extra-intestinal infections.</title>
        <authorList>
            <person name="Feng Y."/>
            <person name="Chiu C.-H."/>
        </authorList>
    </citation>
    <scope>NUCLEOTIDE SEQUENCE [LARGE SCALE GENOMIC DNA]</scope>
    <source>
        <strain evidence="1 2">AN88</strain>
    </source>
</reference>
<dbReference type="RefSeq" id="WP_044903417.1">
    <property type="nucleotide sequence ID" value="NZ_JQIF01000002.1"/>
</dbReference>
<dbReference type="InterPro" id="IPR016621">
    <property type="entry name" value="UCP014543"/>
</dbReference>
<evidence type="ECO:0000313" key="2">
    <source>
        <dbReference type="Proteomes" id="UP000030008"/>
    </source>
</evidence>
<accession>A0A099IBD6</accession>
<comment type="caution">
    <text evidence="1">The sequence shown here is derived from an EMBL/GenBank/DDBJ whole genome shotgun (WGS) entry which is preliminary data.</text>
</comment>
<gene>
    <name evidence="1" type="ORF">CIAN88_00810</name>
</gene>
<dbReference type="AlphaFoldDB" id="A0A099IBD6"/>
<proteinExistence type="predicted"/>
<dbReference type="Gene3D" id="1.20.1270.70">
    <property type="entry name" value="Designed single chain three-helix bundle"/>
    <property type="match status" value="1"/>
</dbReference>
<dbReference type="Proteomes" id="UP000030008">
    <property type="component" value="Unassembled WGS sequence"/>
</dbReference>
<name>A0A099IBD6_CLOIN</name>